<gene>
    <name evidence="2" type="ORF">UFOVP244_80</name>
</gene>
<feature type="region of interest" description="Disordered" evidence="1">
    <location>
        <begin position="657"/>
        <end position="685"/>
    </location>
</feature>
<dbReference type="Gene3D" id="3.30.420.280">
    <property type="match status" value="1"/>
</dbReference>
<accession>A0A6J7WW78</accession>
<sequence>MTPNQRLYLLFAPCETQQELKDHIKFFLKIDLPDATLDEDSTSNPMQFVWEIYEMMLTNVGSTAHVAACSRNSAKTLTSAILHFYAMIHFRRSCLQLAATLDQSISCLNYLDKFLSIDDLKPFSEIDNARSKRLQNMPSNTVTAKPDAEIRVAVATKKGTNSQRCSFLVCDEVDLTPQEILDEVVFVVDPVAYNQYEPIVVWLSSRKTNAGPIQKLIDDATDPTKEVRLHKWSVADWLKKCPPETHKPELPRKMAMINLDNLQVVWDETHQKSISEQFRTNWKEVNAYSGCETCPAFLVCQTRAVRQTSNSKMLRTIKFVGGVLKKVKDTNVIISQYLNLKPETTGIVFKTFSREKHVKDAIRLYDWIVGRPFNPYNLTAEEYVAALHSKKYSDRQQITPTKDDIYLALESRGWDVSFGVDWGYSPAPATCVVTAFHRKSQRACVFHVEVANGYDNRAWAEYVSTNIWPRFKGNFIAPDMADPASPAYFGKYKIPTINTKPHQIETGVSQLRGLLWNVATQSAQFAILDDGQQEGGLKQLAQAFEQWTHRRTALGFHFEKFEDDDHTHVLDALRYALAPYVKEISISLSARQPNTGLIDQYRAAAIQALPAEKRAAAIEALARHELEKFFKETHGLENIFDNEKKMRDLEAVRRLNSQLSGESGPEESDHESQKRVNKSNVKMLF</sequence>
<organism evidence="2">
    <name type="scientific">uncultured Caudovirales phage</name>
    <dbReference type="NCBI Taxonomy" id="2100421"/>
    <lineage>
        <taxon>Viruses</taxon>
        <taxon>Duplodnaviria</taxon>
        <taxon>Heunggongvirae</taxon>
        <taxon>Uroviricota</taxon>
        <taxon>Caudoviricetes</taxon>
        <taxon>Peduoviridae</taxon>
        <taxon>Maltschvirus</taxon>
        <taxon>Maltschvirus maltsch</taxon>
    </lineage>
</organism>
<dbReference type="Gene3D" id="3.40.50.300">
    <property type="entry name" value="P-loop containing nucleotide triphosphate hydrolases"/>
    <property type="match status" value="1"/>
</dbReference>
<proteinExistence type="predicted"/>
<protein>
    <submittedName>
        <fullName evidence="2">Uncharacterized protein</fullName>
    </submittedName>
</protein>
<evidence type="ECO:0000313" key="2">
    <source>
        <dbReference type="EMBL" id="CAB5221088.1"/>
    </source>
</evidence>
<evidence type="ECO:0000256" key="1">
    <source>
        <dbReference type="SAM" id="MobiDB-lite"/>
    </source>
</evidence>
<dbReference type="EMBL" id="LR798292">
    <property type="protein sequence ID" value="CAB5221088.1"/>
    <property type="molecule type" value="Genomic_DNA"/>
</dbReference>
<dbReference type="InterPro" id="IPR027417">
    <property type="entry name" value="P-loop_NTPase"/>
</dbReference>
<reference evidence="2" key="1">
    <citation type="submission" date="2020-05" db="EMBL/GenBank/DDBJ databases">
        <authorList>
            <person name="Chiriac C."/>
            <person name="Salcher M."/>
            <person name="Ghai R."/>
            <person name="Kavagutti S V."/>
        </authorList>
    </citation>
    <scope>NUCLEOTIDE SEQUENCE</scope>
</reference>
<name>A0A6J7WW78_9CAUD</name>